<dbReference type="AlphaFoldDB" id="A0A284VJZ1"/>
<proteinExistence type="predicted"/>
<organism evidence="1 2">
    <name type="scientific">Candidatus Methanoperedens nitratireducens</name>
    <dbReference type="NCBI Taxonomy" id="1392998"/>
    <lineage>
        <taxon>Archaea</taxon>
        <taxon>Methanobacteriati</taxon>
        <taxon>Methanobacteriota</taxon>
        <taxon>Stenosarchaea group</taxon>
        <taxon>Methanomicrobia</taxon>
        <taxon>Methanosarcinales</taxon>
        <taxon>ANME-2 cluster</taxon>
        <taxon>Candidatus Methanoperedentaceae</taxon>
        <taxon>Candidatus Methanoperedens</taxon>
    </lineage>
</organism>
<dbReference type="RefSeq" id="WP_179293775.1">
    <property type="nucleotide sequence ID" value="NZ_FZMP01000028.1"/>
</dbReference>
<dbReference type="OrthoDB" id="383283at2157"/>
<reference evidence="2" key="1">
    <citation type="submission" date="2017-06" db="EMBL/GenBank/DDBJ databases">
        <authorList>
            <person name="Cremers G."/>
        </authorList>
    </citation>
    <scope>NUCLEOTIDE SEQUENCE [LARGE SCALE GENOMIC DNA]</scope>
</reference>
<evidence type="ECO:0000313" key="2">
    <source>
        <dbReference type="Proteomes" id="UP000218615"/>
    </source>
</evidence>
<dbReference type="InterPro" id="IPR043961">
    <property type="entry name" value="DUF5749"/>
</dbReference>
<evidence type="ECO:0000313" key="1">
    <source>
        <dbReference type="EMBL" id="SNQ59594.1"/>
    </source>
</evidence>
<name>A0A284VJZ1_9EURY</name>
<keyword evidence="2" id="KW-1185">Reference proteome</keyword>
<dbReference type="Proteomes" id="UP000218615">
    <property type="component" value="Unassembled WGS sequence"/>
</dbReference>
<protein>
    <submittedName>
        <fullName evidence="1">Uncharacterized protein</fullName>
    </submittedName>
</protein>
<dbReference type="EMBL" id="FZMP01000028">
    <property type="protein sequence ID" value="SNQ59594.1"/>
    <property type="molecule type" value="Genomic_DNA"/>
</dbReference>
<dbReference type="Pfam" id="PF19023">
    <property type="entry name" value="DUF5749"/>
    <property type="match status" value="1"/>
</dbReference>
<dbReference type="Gene3D" id="3.10.20.840">
    <property type="match status" value="1"/>
</dbReference>
<accession>A0A284VJZ1</accession>
<gene>
    <name evidence="1" type="ORF">MNV_1230035</name>
</gene>
<sequence>MSLIKKLSKIFKKNNQGAAQQKDDKFKAHDYIGKFVQQNGTNIGESIAFEKDRLVVKSSDVFMSIPLEKIVTNTENIVVGDFNREESIQFGKEWFEKRDTLKFDKNGMMILSVPKSQ</sequence>